<dbReference type="AlphaFoldDB" id="Q17WA5"/>
<name>Q17WA5_HELAH</name>
<keyword evidence="1" id="KW-0812">Transmembrane</keyword>
<keyword evidence="1" id="KW-0472">Membrane</keyword>
<dbReference type="Proteomes" id="UP000000775">
    <property type="component" value="Chromosome"/>
</dbReference>
<keyword evidence="3" id="KW-1185">Reference proteome</keyword>
<evidence type="ECO:0000313" key="2">
    <source>
        <dbReference type="EMBL" id="CAK00071.1"/>
    </source>
</evidence>
<dbReference type="EMBL" id="AM260522">
    <property type="protein sequence ID" value="CAK00071.1"/>
    <property type="molecule type" value="Genomic_DNA"/>
</dbReference>
<evidence type="ECO:0000256" key="1">
    <source>
        <dbReference type="SAM" id="Phobius"/>
    </source>
</evidence>
<keyword evidence="1" id="KW-1133">Transmembrane helix</keyword>
<proteinExistence type="predicted"/>
<sequence length="78" mass="8916">MGYQFSKFVSENNIPSLSSSCVRVVSVLVLSLSSLELRYFSPLSIITMHFALTLLIPFFFLYKAKPFDAWIIYGSVFH</sequence>
<accession>Q17WA5</accession>
<organism evidence="2 3">
    <name type="scientific">Helicobacter acinonychis (strain Sheeba)</name>
    <dbReference type="NCBI Taxonomy" id="382638"/>
    <lineage>
        <taxon>Bacteria</taxon>
        <taxon>Pseudomonadati</taxon>
        <taxon>Campylobacterota</taxon>
        <taxon>Epsilonproteobacteria</taxon>
        <taxon>Campylobacterales</taxon>
        <taxon>Helicobacteraceae</taxon>
        <taxon>Helicobacter</taxon>
    </lineage>
</organism>
<reference evidence="2 3" key="1">
    <citation type="journal article" date="2006" name="PLoS Genet.">
        <title>Who ate whom? Adaptive Helicobacter genomic changes that accompanied a host jump from early humans to large felines.</title>
        <authorList>
            <person name="Eppinger M."/>
            <person name="Baar C."/>
            <person name="Linz B."/>
            <person name="Raddatz G."/>
            <person name="Lanz C."/>
            <person name="Keller H."/>
            <person name="Morelli G."/>
            <person name="Gressmann H."/>
            <person name="Achtman M."/>
            <person name="Schuster S.C."/>
        </authorList>
    </citation>
    <scope>NUCLEOTIDE SEQUENCE [LARGE SCALE GENOMIC DNA]</scope>
    <source>
        <strain evidence="2 3">Sheeba</strain>
    </source>
</reference>
<gene>
    <name evidence="2" type="primary">permease fragment 4</name>
    <name evidence="2" type="ordered locus">Hac_1332</name>
</gene>
<feature type="transmembrane region" description="Helical" evidence="1">
    <location>
        <begin position="39"/>
        <end position="62"/>
    </location>
</feature>
<dbReference type="HOGENOM" id="CLU_2617124_0_0_7"/>
<dbReference type="KEGG" id="hac:Hac_1332"/>
<protein>
    <submittedName>
        <fullName evidence="2">Major facilitator superfamily permease 4</fullName>
    </submittedName>
</protein>
<evidence type="ECO:0000313" key="3">
    <source>
        <dbReference type="Proteomes" id="UP000000775"/>
    </source>
</evidence>